<evidence type="ECO:0000313" key="4">
    <source>
        <dbReference type="EMBL" id="EEC43200.1"/>
    </source>
</evidence>
<keyword evidence="2" id="KW-0732">Signal</keyword>
<reference evidence="4 5" key="1">
    <citation type="journal article" date="2008" name="Nature">
        <title>The Phaeodactylum genome reveals the evolutionary history of diatom genomes.</title>
        <authorList>
            <person name="Bowler C."/>
            <person name="Allen A.E."/>
            <person name="Badger J.H."/>
            <person name="Grimwood J."/>
            <person name="Jabbari K."/>
            <person name="Kuo A."/>
            <person name="Maheswari U."/>
            <person name="Martens C."/>
            <person name="Maumus F."/>
            <person name="Otillar R.P."/>
            <person name="Rayko E."/>
            <person name="Salamov A."/>
            <person name="Vandepoele K."/>
            <person name="Beszteri B."/>
            <person name="Gruber A."/>
            <person name="Heijde M."/>
            <person name="Katinka M."/>
            <person name="Mock T."/>
            <person name="Valentin K."/>
            <person name="Verret F."/>
            <person name="Berges J.A."/>
            <person name="Brownlee C."/>
            <person name="Cadoret J.P."/>
            <person name="Chiovitti A."/>
            <person name="Choi C.J."/>
            <person name="Coesel S."/>
            <person name="De Martino A."/>
            <person name="Detter J.C."/>
            <person name="Durkin C."/>
            <person name="Falciatore A."/>
            <person name="Fournet J."/>
            <person name="Haruta M."/>
            <person name="Huysman M.J."/>
            <person name="Jenkins B.D."/>
            <person name="Jiroutova K."/>
            <person name="Jorgensen R.E."/>
            <person name="Joubert Y."/>
            <person name="Kaplan A."/>
            <person name="Kroger N."/>
            <person name="Kroth P.G."/>
            <person name="La Roche J."/>
            <person name="Lindquist E."/>
            <person name="Lommer M."/>
            <person name="Martin-Jezequel V."/>
            <person name="Lopez P.J."/>
            <person name="Lucas S."/>
            <person name="Mangogna M."/>
            <person name="McGinnis K."/>
            <person name="Medlin L.K."/>
            <person name="Montsant A."/>
            <person name="Oudot-Le Secq M.P."/>
            <person name="Napoli C."/>
            <person name="Obornik M."/>
            <person name="Parker M.S."/>
            <person name="Petit J.L."/>
            <person name="Porcel B.M."/>
            <person name="Poulsen N."/>
            <person name="Robison M."/>
            <person name="Rychlewski L."/>
            <person name="Rynearson T.A."/>
            <person name="Schmutz J."/>
            <person name="Shapiro H."/>
            <person name="Siaut M."/>
            <person name="Stanley M."/>
            <person name="Sussman M.R."/>
            <person name="Taylor A.R."/>
            <person name="Vardi A."/>
            <person name="von Dassow P."/>
            <person name="Vyverman W."/>
            <person name="Willis A."/>
            <person name="Wyrwicz L.S."/>
            <person name="Rokhsar D.S."/>
            <person name="Weissenbach J."/>
            <person name="Armbrust E.V."/>
            <person name="Green B.R."/>
            <person name="Van de Peer Y."/>
            <person name="Grigoriev I.V."/>
        </authorList>
    </citation>
    <scope>NUCLEOTIDE SEQUENCE [LARGE SCALE GENOMIC DNA]</scope>
    <source>
        <strain evidence="4 5">CCAP 1055/1</strain>
    </source>
</reference>
<dbReference type="HOGENOM" id="CLU_872871_0_0_1"/>
<dbReference type="PaxDb" id="2850-Phatr50373"/>
<protein>
    <recommendedName>
        <fullName evidence="3">Methyltransferase domain-containing protein</fullName>
    </recommendedName>
</protein>
<evidence type="ECO:0000313" key="5">
    <source>
        <dbReference type="Proteomes" id="UP000000759"/>
    </source>
</evidence>
<organism evidence="4 5">
    <name type="scientific">Phaeodactylum tricornutum (strain CCAP 1055/1)</name>
    <dbReference type="NCBI Taxonomy" id="556484"/>
    <lineage>
        <taxon>Eukaryota</taxon>
        <taxon>Sar</taxon>
        <taxon>Stramenopiles</taxon>
        <taxon>Ochrophyta</taxon>
        <taxon>Bacillariophyta</taxon>
        <taxon>Bacillariophyceae</taxon>
        <taxon>Bacillariophycidae</taxon>
        <taxon>Naviculales</taxon>
        <taxon>Phaeodactylaceae</taxon>
        <taxon>Phaeodactylum</taxon>
    </lineage>
</organism>
<evidence type="ECO:0000259" key="3">
    <source>
        <dbReference type="Pfam" id="PF13679"/>
    </source>
</evidence>
<keyword evidence="5" id="KW-1185">Reference proteome</keyword>
<name>B7GDX2_PHATC</name>
<feature type="chain" id="PRO_5002856070" description="Methyltransferase domain-containing protein" evidence="2">
    <location>
        <begin position="25"/>
        <end position="350"/>
    </location>
</feature>
<accession>B7GDX2</accession>
<dbReference type="InParanoid" id="B7GDX2"/>
<dbReference type="Proteomes" id="UP000000759">
    <property type="component" value="Chromosome 29"/>
</dbReference>
<evidence type="ECO:0000256" key="2">
    <source>
        <dbReference type="SAM" id="SignalP"/>
    </source>
</evidence>
<dbReference type="InterPro" id="IPR025714">
    <property type="entry name" value="Methyltranfer_dom"/>
</dbReference>
<dbReference type="GeneID" id="7199149"/>
<feature type="signal peptide" evidence="2">
    <location>
        <begin position="1"/>
        <end position="24"/>
    </location>
</feature>
<evidence type="ECO:0000256" key="1">
    <source>
        <dbReference type="SAM" id="MobiDB-lite"/>
    </source>
</evidence>
<proteinExistence type="predicted"/>
<dbReference type="OrthoDB" id="42613at2759"/>
<feature type="compositionally biased region" description="Polar residues" evidence="1">
    <location>
        <begin position="45"/>
        <end position="60"/>
    </location>
</feature>
<gene>
    <name evidence="4" type="ORF">PHATRDRAFT_50373</name>
</gene>
<reference evidence="5" key="2">
    <citation type="submission" date="2008-08" db="EMBL/GenBank/DDBJ databases">
        <authorList>
            <consortium name="Diatom Consortium"/>
            <person name="Grigoriev I."/>
            <person name="Grimwood J."/>
            <person name="Kuo A."/>
            <person name="Otillar R.P."/>
            <person name="Salamov A."/>
            <person name="Detter J.C."/>
            <person name="Lindquist E."/>
            <person name="Shapiro H."/>
            <person name="Lucas S."/>
            <person name="Glavina del Rio T."/>
            <person name="Pitluck S."/>
            <person name="Rokhsar D."/>
            <person name="Bowler C."/>
        </authorList>
    </citation>
    <scope>GENOME REANNOTATION</scope>
    <source>
        <strain evidence="5">CCAP 1055/1</strain>
    </source>
</reference>
<dbReference type="RefSeq" id="XP_002185331.1">
    <property type="nucleotide sequence ID" value="XM_002185295.1"/>
</dbReference>
<dbReference type="AlphaFoldDB" id="B7GDX2"/>
<dbReference type="KEGG" id="pti:PHATRDRAFT_50373"/>
<dbReference type="Pfam" id="PF13679">
    <property type="entry name" value="Methyltransf_32"/>
    <property type="match status" value="1"/>
</dbReference>
<feature type="region of interest" description="Disordered" evidence="1">
    <location>
        <begin position="39"/>
        <end position="60"/>
    </location>
</feature>
<dbReference type="EMBL" id="CM000631">
    <property type="protein sequence ID" value="EEC43200.1"/>
    <property type="molecule type" value="Genomic_DNA"/>
</dbReference>
<dbReference type="OMA" id="VISTHAC"/>
<dbReference type="eggNOG" id="ENOG502SAQS">
    <property type="taxonomic scope" value="Eukaryota"/>
</dbReference>
<feature type="domain" description="Methyltransferase" evidence="3">
    <location>
        <begin position="153"/>
        <end position="287"/>
    </location>
</feature>
<sequence length="350" mass="38284">MIRLAILVLRALCIGHLSIGSSLAMRAPDMPPLPEVSISGHHTSDYTAKQNHPTSYVSSPSFKGPLKASKTIGYSSSEVSLRTRLAQYVAENDTNLPFLRKPFRSASVTSPPPLVASERPSTQMILNAILQQLVAHNAPIDAKEVMESTEFYLSLRKRIGAPLQIVDACAGHGLTGLLFAAGNPGLQRLHVNLVDAREPASFAVLRDLMTDVCPWIRDRVTYHAQPIQEYATSMRDKGTSRDRNAPTAVIGTHACGSLTDEVLHLATEALEAASVAVLPCCYTGMAKTVPYGVQRAHGVAWAADLRRSFWLAEQGYHVDFACIPSEITPMNRILIAEKRKMDKYTAQNKR</sequence>